<name>A0A1U7M9F0_TISCR</name>
<organism evidence="4 5">
    <name type="scientific">Tissierella creatinophila DSM 6911</name>
    <dbReference type="NCBI Taxonomy" id="1123403"/>
    <lineage>
        <taxon>Bacteria</taxon>
        <taxon>Bacillati</taxon>
        <taxon>Bacillota</taxon>
        <taxon>Tissierellia</taxon>
        <taxon>Tissierellales</taxon>
        <taxon>Tissierellaceae</taxon>
        <taxon>Tissierella</taxon>
    </lineage>
</organism>
<dbReference type="PANTHER" id="PTHR33969">
    <property type="entry name" value="SEGREGATION AND CONDENSATION PROTEIN A"/>
    <property type="match status" value="1"/>
</dbReference>
<dbReference type="PANTHER" id="PTHR33969:SF2">
    <property type="entry name" value="SEGREGATION AND CONDENSATION PROTEIN A"/>
    <property type="match status" value="1"/>
</dbReference>
<dbReference type="HAMAP" id="MF_01805">
    <property type="entry name" value="ScpA"/>
    <property type="match status" value="1"/>
</dbReference>
<dbReference type="InterPro" id="IPR023093">
    <property type="entry name" value="ScpA-like_C"/>
</dbReference>
<keyword evidence="1 3" id="KW-0159">Chromosome partition</keyword>
<evidence type="ECO:0000313" key="5">
    <source>
        <dbReference type="Proteomes" id="UP000186112"/>
    </source>
</evidence>
<dbReference type="GO" id="GO:0005737">
    <property type="term" value="C:cytoplasm"/>
    <property type="evidence" value="ECO:0007669"/>
    <property type="project" value="UniProtKB-SubCell"/>
</dbReference>
<dbReference type="Gene3D" id="6.10.250.2410">
    <property type="match status" value="1"/>
</dbReference>
<accession>A0A1U7M9F0</accession>
<comment type="similarity">
    <text evidence="3">Belongs to the ScpA family.</text>
</comment>
<sequence length="251" mass="29705">MDYKSTDYKITLESFEGPLDLLLNLISKTKIDIYDIPIHIITQQYIGYIYYMEELNLEIASDFLVMASTLLEIKSKMLLPKEKVVFDGEEFEMDPREELVMRILEYKKFKEAADKLKDFEKEKSKTYYKLKEDLSIYENESIDFNEFDLELLVKSLNQILTKRGIKENKLTVEEIKREEYTISQCIDNIFKKLEKLNKFSFYDLIGEEANKNEVIAYFLSLLELIKTKNIIVKQEGAFSNLIIEKVIIEEN</sequence>
<dbReference type="AlphaFoldDB" id="A0A1U7M9F0"/>
<dbReference type="GO" id="GO:0051301">
    <property type="term" value="P:cell division"/>
    <property type="evidence" value="ECO:0007669"/>
    <property type="project" value="UniProtKB-KW"/>
</dbReference>
<comment type="caution">
    <text evidence="4">The sequence shown here is derived from an EMBL/GenBank/DDBJ whole genome shotgun (WGS) entry which is preliminary data.</text>
</comment>
<gene>
    <name evidence="3 4" type="primary">scpA</name>
    <name evidence="4" type="ORF">TICRE_00800</name>
</gene>
<dbReference type="Proteomes" id="UP000186112">
    <property type="component" value="Unassembled WGS sequence"/>
</dbReference>
<dbReference type="Pfam" id="PF02616">
    <property type="entry name" value="SMC_ScpA"/>
    <property type="match status" value="1"/>
</dbReference>
<dbReference type="Gene3D" id="1.10.10.580">
    <property type="entry name" value="Structural maintenance of chromosome 1. Chain E"/>
    <property type="match status" value="1"/>
</dbReference>
<reference evidence="4 5" key="1">
    <citation type="submission" date="2016-02" db="EMBL/GenBank/DDBJ databases">
        <title>Genome sequence of Tissierella creatinophila DSM 6911.</title>
        <authorList>
            <person name="Poehlein A."/>
            <person name="Daniel R."/>
        </authorList>
    </citation>
    <scope>NUCLEOTIDE SEQUENCE [LARGE SCALE GENOMIC DNA]</scope>
    <source>
        <strain evidence="4 5">DSM 6911</strain>
    </source>
</reference>
<keyword evidence="3" id="KW-0131">Cell cycle</keyword>
<evidence type="ECO:0000256" key="2">
    <source>
        <dbReference type="ARBA" id="ARBA00044777"/>
    </source>
</evidence>
<dbReference type="OrthoDB" id="9811016at2"/>
<dbReference type="InterPro" id="IPR003768">
    <property type="entry name" value="ScpA"/>
</dbReference>
<dbReference type="EMBL" id="LTDM01000001">
    <property type="protein sequence ID" value="OLS03953.1"/>
    <property type="molecule type" value="Genomic_DNA"/>
</dbReference>
<dbReference type="GO" id="GO:0006260">
    <property type="term" value="P:DNA replication"/>
    <property type="evidence" value="ECO:0007669"/>
    <property type="project" value="UniProtKB-UniRule"/>
</dbReference>
<keyword evidence="3" id="KW-0132">Cell division</keyword>
<keyword evidence="3" id="KW-0963">Cytoplasm</keyword>
<comment type="subcellular location">
    <subcellularLocation>
        <location evidence="3">Cytoplasm</location>
    </subcellularLocation>
    <text evidence="3">Associated with two foci at the outer edges of the nucleoid region in young cells, and at four foci within both cell halves in older cells.</text>
</comment>
<comment type="subunit">
    <text evidence="3">Component of a cohesin-like complex composed of ScpA, ScpB and the Smc homodimer, in which ScpA and ScpB bind to the head domain of Smc. The presence of the three proteins is required for the association of the complex with DNA.</text>
</comment>
<comment type="function">
    <text evidence="3">Participates in chromosomal partition during cell division. May act via the formation of a condensin-like complex containing Smc and ScpB that pull DNA away from mid-cell into both cell halves.</text>
</comment>
<evidence type="ECO:0000313" key="4">
    <source>
        <dbReference type="EMBL" id="OLS03953.1"/>
    </source>
</evidence>
<dbReference type="GO" id="GO:0007059">
    <property type="term" value="P:chromosome segregation"/>
    <property type="evidence" value="ECO:0007669"/>
    <property type="project" value="UniProtKB-UniRule"/>
</dbReference>
<evidence type="ECO:0000256" key="1">
    <source>
        <dbReference type="ARBA" id="ARBA00022829"/>
    </source>
</evidence>
<proteinExistence type="inferred from homology"/>
<protein>
    <recommendedName>
        <fullName evidence="2 3">Segregation and condensation protein A</fullName>
    </recommendedName>
</protein>
<keyword evidence="5" id="KW-1185">Reference proteome</keyword>
<evidence type="ECO:0000256" key="3">
    <source>
        <dbReference type="HAMAP-Rule" id="MF_01805"/>
    </source>
</evidence>
<dbReference type="RefSeq" id="WP_075724054.1">
    <property type="nucleotide sequence ID" value="NZ_LTDM01000001.1"/>
</dbReference>